<sequence length="81" mass="9158">VFHATTATVHKASDCVFSFCETYVPRIQHLNTVKTTELCEHACLTVSSLFNYVFHSVQSSLIWSRMLTWTPLSYSKSGALK</sequence>
<evidence type="ECO:0000313" key="2">
    <source>
        <dbReference type="Proteomes" id="UP000663836"/>
    </source>
</evidence>
<protein>
    <submittedName>
        <fullName evidence="1">Uncharacterized protein</fullName>
    </submittedName>
</protein>
<dbReference type="AlphaFoldDB" id="A0A820F5Y0"/>
<dbReference type="EMBL" id="CAJOBD010023632">
    <property type="protein sequence ID" value="CAF4256495.1"/>
    <property type="molecule type" value="Genomic_DNA"/>
</dbReference>
<organism evidence="1 2">
    <name type="scientific">Rotaria sordida</name>
    <dbReference type="NCBI Taxonomy" id="392033"/>
    <lineage>
        <taxon>Eukaryota</taxon>
        <taxon>Metazoa</taxon>
        <taxon>Spiralia</taxon>
        <taxon>Gnathifera</taxon>
        <taxon>Rotifera</taxon>
        <taxon>Eurotatoria</taxon>
        <taxon>Bdelloidea</taxon>
        <taxon>Philodinida</taxon>
        <taxon>Philodinidae</taxon>
        <taxon>Rotaria</taxon>
    </lineage>
</organism>
<gene>
    <name evidence="1" type="ORF">JBS370_LOCUS38914</name>
</gene>
<name>A0A820F5Y0_9BILA</name>
<evidence type="ECO:0000313" key="1">
    <source>
        <dbReference type="EMBL" id="CAF4256495.1"/>
    </source>
</evidence>
<accession>A0A820F5Y0</accession>
<proteinExistence type="predicted"/>
<reference evidence="1" key="1">
    <citation type="submission" date="2021-02" db="EMBL/GenBank/DDBJ databases">
        <authorList>
            <person name="Nowell W R."/>
        </authorList>
    </citation>
    <scope>NUCLEOTIDE SEQUENCE</scope>
</reference>
<comment type="caution">
    <text evidence="1">The sequence shown here is derived from an EMBL/GenBank/DDBJ whole genome shotgun (WGS) entry which is preliminary data.</text>
</comment>
<feature type="non-terminal residue" evidence="1">
    <location>
        <position position="1"/>
    </location>
</feature>
<dbReference type="Proteomes" id="UP000663836">
    <property type="component" value="Unassembled WGS sequence"/>
</dbReference>